<proteinExistence type="predicted"/>
<sequence>MTQSSSGHSGPLDYFRDFKHRLHAVTNRSGYQPHACHHIEETKDGTGFNRPTSFGLFERILAVREQLENLIEQLIELLDRLDGDPDIELDPAEDGIADFDGLIEQVALPGFRDAAV</sequence>
<evidence type="ECO:0000256" key="1">
    <source>
        <dbReference type="SAM" id="Coils"/>
    </source>
</evidence>
<name>A0A4Q8XZS5_RHILE</name>
<keyword evidence="1" id="KW-0175">Coiled coil</keyword>
<evidence type="ECO:0000313" key="3">
    <source>
        <dbReference type="Proteomes" id="UP000293652"/>
    </source>
</evidence>
<dbReference type="EMBL" id="SIPC01000001">
    <property type="protein sequence ID" value="TAX72539.1"/>
    <property type="molecule type" value="Genomic_DNA"/>
</dbReference>
<accession>A0A4Q8XZS5</accession>
<evidence type="ECO:0000313" key="2">
    <source>
        <dbReference type="EMBL" id="TAX72539.1"/>
    </source>
</evidence>
<dbReference type="Proteomes" id="UP000293652">
    <property type="component" value="Unassembled WGS sequence"/>
</dbReference>
<dbReference type="AlphaFoldDB" id="A0A4Q8XZS5"/>
<feature type="coiled-coil region" evidence="1">
    <location>
        <begin position="57"/>
        <end position="84"/>
    </location>
</feature>
<dbReference type="RefSeq" id="WP_130749913.1">
    <property type="nucleotide sequence ID" value="NZ_SIPC01000001.1"/>
</dbReference>
<protein>
    <submittedName>
        <fullName evidence="2">Uncharacterized protein</fullName>
    </submittedName>
</protein>
<gene>
    <name evidence="2" type="ORF">ELI03_12680</name>
</gene>
<comment type="caution">
    <text evidence="2">The sequence shown here is derived from an EMBL/GenBank/DDBJ whole genome shotgun (WGS) entry which is preliminary data.</text>
</comment>
<organism evidence="2 3">
    <name type="scientific">Rhizobium leguminosarum</name>
    <dbReference type="NCBI Taxonomy" id="384"/>
    <lineage>
        <taxon>Bacteria</taxon>
        <taxon>Pseudomonadati</taxon>
        <taxon>Pseudomonadota</taxon>
        <taxon>Alphaproteobacteria</taxon>
        <taxon>Hyphomicrobiales</taxon>
        <taxon>Rhizobiaceae</taxon>
        <taxon>Rhizobium/Agrobacterium group</taxon>
        <taxon>Rhizobium</taxon>
    </lineage>
</organism>
<reference evidence="2 3" key="1">
    <citation type="submission" date="2019-02" db="EMBL/GenBank/DDBJ databases">
        <title>The genomic architecture of introgression among sibling species of bacteria.</title>
        <authorList>
            <person name="Cavassim M.I.A."/>
            <person name="Moeskjaer S."/>
            <person name="Moslemi C."/>
            <person name="Fields B."/>
            <person name="Bachmann A."/>
            <person name="Vilhjalmsson B."/>
            <person name="Schierup M.H."/>
            <person name="Young J.P.W."/>
            <person name="Andersen S.U."/>
        </authorList>
    </citation>
    <scope>NUCLEOTIDE SEQUENCE [LARGE SCALE GENOMIC DNA]</scope>
    <source>
        <strain evidence="2 3">SM145A</strain>
    </source>
</reference>